<evidence type="ECO:0000256" key="3">
    <source>
        <dbReference type="ARBA" id="ARBA00023082"/>
    </source>
</evidence>
<dbReference type="GO" id="GO:0006352">
    <property type="term" value="P:DNA-templated transcription initiation"/>
    <property type="evidence" value="ECO:0007669"/>
    <property type="project" value="InterPro"/>
</dbReference>
<accession>A0A5C6CB11</accession>
<dbReference type="InterPro" id="IPR036388">
    <property type="entry name" value="WH-like_DNA-bd_sf"/>
</dbReference>
<keyword evidence="8" id="KW-1185">Reference proteome</keyword>
<dbReference type="Gene3D" id="1.10.1740.10">
    <property type="match status" value="1"/>
</dbReference>
<comment type="similarity">
    <text evidence="1">Belongs to the sigma-70 factor family. ECF subfamily.</text>
</comment>
<evidence type="ECO:0000313" key="7">
    <source>
        <dbReference type="EMBL" id="TWU21800.1"/>
    </source>
</evidence>
<evidence type="ECO:0000256" key="2">
    <source>
        <dbReference type="ARBA" id="ARBA00023015"/>
    </source>
</evidence>
<dbReference type="EMBL" id="SJPS01000009">
    <property type="protein sequence ID" value="TWU21800.1"/>
    <property type="molecule type" value="Genomic_DNA"/>
</dbReference>
<dbReference type="Pfam" id="PF08281">
    <property type="entry name" value="Sigma70_r4_2"/>
    <property type="match status" value="1"/>
</dbReference>
<dbReference type="OrthoDB" id="6383365at2"/>
<comment type="caution">
    <text evidence="7">The sequence shown here is derived from an EMBL/GenBank/DDBJ whole genome shotgun (WGS) entry which is preliminary data.</text>
</comment>
<dbReference type="InterPro" id="IPR013325">
    <property type="entry name" value="RNA_pol_sigma_r2"/>
</dbReference>
<evidence type="ECO:0000256" key="4">
    <source>
        <dbReference type="ARBA" id="ARBA00023163"/>
    </source>
</evidence>
<dbReference type="NCBIfam" id="TIGR02989">
    <property type="entry name" value="Sig-70_gvs1"/>
    <property type="match status" value="1"/>
</dbReference>
<dbReference type="InterPro" id="IPR014284">
    <property type="entry name" value="RNA_pol_sigma-70_dom"/>
</dbReference>
<dbReference type="PANTHER" id="PTHR43133:SF51">
    <property type="entry name" value="RNA POLYMERASE SIGMA FACTOR"/>
    <property type="match status" value="1"/>
</dbReference>
<dbReference type="SUPFAM" id="SSF88946">
    <property type="entry name" value="Sigma2 domain of RNA polymerase sigma factors"/>
    <property type="match status" value="1"/>
</dbReference>
<dbReference type="GO" id="GO:0003677">
    <property type="term" value="F:DNA binding"/>
    <property type="evidence" value="ECO:0007669"/>
    <property type="project" value="InterPro"/>
</dbReference>
<feature type="domain" description="RNA polymerase sigma factor 70 region 4 type 2" evidence="6">
    <location>
        <begin position="115"/>
        <end position="161"/>
    </location>
</feature>
<dbReference type="InterPro" id="IPR039425">
    <property type="entry name" value="RNA_pol_sigma-70-like"/>
</dbReference>
<evidence type="ECO:0000259" key="5">
    <source>
        <dbReference type="Pfam" id="PF04542"/>
    </source>
</evidence>
<keyword evidence="4" id="KW-0804">Transcription</keyword>
<dbReference type="Gene3D" id="1.10.10.10">
    <property type="entry name" value="Winged helix-like DNA-binding domain superfamily/Winged helix DNA-binding domain"/>
    <property type="match status" value="1"/>
</dbReference>
<name>A0A5C6CB11_9BACT</name>
<feature type="domain" description="RNA polymerase sigma-70 region 2" evidence="5">
    <location>
        <begin position="20"/>
        <end position="86"/>
    </location>
</feature>
<dbReference type="InterPro" id="IPR013249">
    <property type="entry name" value="RNA_pol_sigma70_r4_t2"/>
</dbReference>
<reference evidence="7 8" key="1">
    <citation type="submission" date="2019-02" db="EMBL/GenBank/DDBJ databases">
        <title>Deep-cultivation of Planctomycetes and their phenomic and genomic characterization uncovers novel biology.</title>
        <authorList>
            <person name="Wiegand S."/>
            <person name="Jogler M."/>
            <person name="Boedeker C."/>
            <person name="Pinto D."/>
            <person name="Vollmers J."/>
            <person name="Rivas-Marin E."/>
            <person name="Kohn T."/>
            <person name="Peeters S.H."/>
            <person name="Heuer A."/>
            <person name="Rast P."/>
            <person name="Oberbeckmann S."/>
            <person name="Bunk B."/>
            <person name="Jeske O."/>
            <person name="Meyerdierks A."/>
            <person name="Storesund J.E."/>
            <person name="Kallscheuer N."/>
            <person name="Luecker S."/>
            <person name="Lage O.M."/>
            <person name="Pohl T."/>
            <person name="Merkel B.J."/>
            <person name="Hornburger P."/>
            <person name="Mueller R.-W."/>
            <person name="Bruemmer F."/>
            <person name="Labrenz M."/>
            <person name="Spormann A.M."/>
            <person name="Op Den Camp H."/>
            <person name="Overmann J."/>
            <person name="Amann R."/>
            <person name="Jetten M.S.M."/>
            <person name="Mascher T."/>
            <person name="Medema M.H."/>
            <person name="Devos D.P."/>
            <person name="Kaster A.-K."/>
            <person name="Ovreas L."/>
            <person name="Rohde M."/>
            <person name="Galperin M.Y."/>
            <person name="Jogler C."/>
        </authorList>
    </citation>
    <scope>NUCLEOTIDE SEQUENCE [LARGE SCALE GENOMIC DNA]</scope>
    <source>
        <strain evidence="7 8">Pla144</strain>
    </source>
</reference>
<dbReference type="PANTHER" id="PTHR43133">
    <property type="entry name" value="RNA POLYMERASE ECF-TYPE SIGMA FACTO"/>
    <property type="match status" value="1"/>
</dbReference>
<sequence>MTQEFNEDTSYTHDEFIAEFARNSRRIYCYIRSLVPNRNDADDVYQNTSMVMWRKFQEFTLGGNFFAWGCQIALFEIRKMRSSGRRRHLFSDEALEALNAEFHARSDDTPGRLTALSSCIQKLAPKSRWLIEQRYYHERSAKELASEMGSSLASLYRSLARTHAWLLACIQQMLSQESQGGS</sequence>
<evidence type="ECO:0000259" key="6">
    <source>
        <dbReference type="Pfam" id="PF08281"/>
    </source>
</evidence>
<protein>
    <submittedName>
        <fullName evidence="7">RNA polymerase sigma factor</fullName>
    </submittedName>
</protein>
<dbReference type="SUPFAM" id="SSF88659">
    <property type="entry name" value="Sigma3 and sigma4 domains of RNA polymerase sigma factors"/>
    <property type="match status" value="1"/>
</dbReference>
<evidence type="ECO:0000313" key="8">
    <source>
        <dbReference type="Proteomes" id="UP000318437"/>
    </source>
</evidence>
<proteinExistence type="inferred from homology"/>
<evidence type="ECO:0000256" key="1">
    <source>
        <dbReference type="ARBA" id="ARBA00010641"/>
    </source>
</evidence>
<gene>
    <name evidence="7" type="ORF">Pla144_44960</name>
</gene>
<dbReference type="AlphaFoldDB" id="A0A5C6CB11"/>
<keyword evidence="3" id="KW-0731">Sigma factor</keyword>
<dbReference type="GO" id="GO:0016987">
    <property type="term" value="F:sigma factor activity"/>
    <property type="evidence" value="ECO:0007669"/>
    <property type="project" value="UniProtKB-KW"/>
</dbReference>
<dbReference type="Pfam" id="PF04542">
    <property type="entry name" value="Sigma70_r2"/>
    <property type="match status" value="1"/>
</dbReference>
<dbReference type="InterPro" id="IPR013324">
    <property type="entry name" value="RNA_pol_sigma_r3/r4-like"/>
</dbReference>
<dbReference type="Proteomes" id="UP000318437">
    <property type="component" value="Unassembled WGS sequence"/>
</dbReference>
<dbReference type="RefSeq" id="WP_146452748.1">
    <property type="nucleotide sequence ID" value="NZ_SJPS01000009.1"/>
</dbReference>
<dbReference type="NCBIfam" id="TIGR02937">
    <property type="entry name" value="sigma70-ECF"/>
    <property type="match status" value="1"/>
</dbReference>
<dbReference type="InterPro" id="IPR007627">
    <property type="entry name" value="RNA_pol_sigma70_r2"/>
</dbReference>
<dbReference type="InterPro" id="IPR014331">
    <property type="entry name" value="RNA_pol_sigma70_ECF_RHOBA"/>
</dbReference>
<keyword evidence="2" id="KW-0805">Transcription regulation</keyword>
<organism evidence="7 8">
    <name type="scientific">Bythopirellula polymerisocia</name>
    <dbReference type="NCBI Taxonomy" id="2528003"/>
    <lineage>
        <taxon>Bacteria</taxon>
        <taxon>Pseudomonadati</taxon>
        <taxon>Planctomycetota</taxon>
        <taxon>Planctomycetia</taxon>
        <taxon>Pirellulales</taxon>
        <taxon>Lacipirellulaceae</taxon>
        <taxon>Bythopirellula</taxon>
    </lineage>
</organism>